<evidence type="ECO:0000256" key="4">
    <source>
        <dbReference type="ARBA" id="ARBA00022989"/>
    </source>
</evidence>
<keyword evidence="3 6" id="KW-0812">Transmembrane</keyword>
<keyword evidence="4 6" id="KW-1133">Transmembrane helix</keyword>
<dbReference type="CTD" id="8573078"/>
<dbReference type="InParanoid" id="A8XHU2"/>
<feature type="transmembrane region" description="Helical" evidence="6">
    <location>
        <begin position="227"/>
        <end position="250"/>
    </location>
</feature>
<feature type="transmembrane region" description="Helical" evidence="6">
    <location>
        <begin position="200"/>
        <end position="221"/>
    </location>
</feature>
<proteinExistence type="inferred from homology"/>
<dbReference type="GO" id="GO:0016020">
    <property type="term" value="C:membrane"/>
    <property type="evidence" value="ECO:0007669"/>
    <property type="project" value="UniProtKB-SubCell"/>
</dbReference>
<evidence type="ECO:0000256" key="5">
    <source>
        <dbReference type="ARBA" id="ARBA00023136"/>
    </source>
</evidence>
<dbReference type="RefSeq" id="XP_002630039.1">
    <property type="nucleotide sequence ID" value="XM_002629993.1"/>
</dbReference>
<feature type="transmembrane region" description="Helical" evidence="6">
    <location>
        <begin position="286"/>
        <end position="307"/>
    </location>
</feature>
<evidence type="ECO:0000313" key="9">
    <source>
        <dbReference type="WormBase" id="CBG13409"/>
    </source>
</evidence>
<keyword evidence="8" id="KW-1185">Reference proteome</keyword>
<sequence>KRPQISYSIFIIWQFLAILISFGICSMGLFYIWFWNIRVYQILDKSKIRPSKYTLRARFQAKENVRSFAFSKYAFFFISSCLVFRYSLILLQSFDFLQKYEIMLNYVMEFGDASHPNVIVPIIMLSVPNPKKVYSEFFTTSKYEMIQIKNSLFDSPFFSIGSILLTHYMVFAILGLTGITVERSLATFWINDYEKKPRNWIPIFVLTTLQLISWLIAYSAIQILLDIYSWLMIGILVLTFNFLLMGYIWYWNVQVHRILDNFKIIPSKYTLQARFQAKENAKSLSFLKITVVVISSALIFECVFFILQASNVFRDYEVILYYLVDYAIHALSFLWQCYRILVGSRSFLTFLENSKILKILLKLRRTLIPEDPNMPRNVS</sequence>
<feature type="transmembrane region" description="Helical" evidence="6">
    <location>
        <begin position="319"/>
        <end position="338"/>
    </location>
</feature>
<dbReference type="InterPro" id="IPR004151">
    <property type="entry name" value="7TM_GPCR_serpentine_rcpt_Sre"/>
</dbReference>
<comment type="subcellular location">
    <subcellularLocation>
        <location evidence="1">Membrane</location>
        <topology evidence="1">Multi-pass membrane protein</topology>
    </subcellularLocation>
</comment>
<dbReference type="EMBL" id="HE600919">
    <property type="protein sequence ID" value="CAP32208.1"/>
    <property type="molecule type" value="Genomic_DNA"/>
</dbReference>
<evidence type="ECO:0000313" key="7">
    <source>
        <dbReference type="EMBL" id="CAP32208.1"/>
    </source>
</evidence>
<dbReference type="KEGG" id="cbr:CBG_13409"/>
<protein>
    <submittedName>
        <fullName evidence="7">Protein CBR-SRE-40</fullName>
    </submittedName>
</protein>
<feature type="non-terminal residue" evidence="7">
    <location>
        <position position="1"/>
    </location>
</feature>
<name>A8XHU2_CAEBR</name>
<dbReference type="Proteomes" id="UP000008549">
    <property type="component" value="Unassembled WGS sequence"/>
</dbReference>
<dbReference type="PANTHER" id="PTHR47631">
    <property type="entry name" value="SERPENTINE RECEPTOR, CLASS E (EPSILON)-RELATED"/>
    <property type="match status" value="1"/>
</dbReference>
<feature type="transmembrane region" description="Helical" evidence="6">
    <location>
        <begin position="12"/>
        <end position="35"/>
    </location>
</feature>
<keyword evidence="5 6" id="KW-0472">Membrane</keyword>
<organism evidence="7 8">
    <name type="scientific">Caenorhabditis briggsae</name>
    <dbReference type="NCBI Taxonomy" id="6238"/>
    <lineage>
        <taxon>Eukaryota</taxon>
        <taxon>Metazoa</taxon>
        <taxon>Ecdysozoa</taxon>
        <taxon>Nematoda</taxon>
        <taxon>Chromadorea</taxon>
        <taxon>Rhabditida</taxon>
        <taxon>Rhabditina</taxon>
        <taxon>Rhabditomorpha</taxon>
        <taxon>Rhabditoidea</taxon>
        <taxon>Rhabditidae</taxon>
        <taxon>Peloderinae</taxon>
        <taxon>Caenorhabditis</taxon>
    </lineage>
</organism>
<feature type="transmembrane region" description="Helical" evidence="6">
    <location>
        <begin position="157"/>
        <end position="179"/>
    </location>
</feature>
<evidence type="ECO:0000256" key="6">
    <source>
        <dbReference type="SAM" id="Phobius"/>
    </source>
</evidence>
<evidence type="ECO:0000256" key="3">
    <source>
        <dbReference type="ARBA" id="ARBA00022692"/>
    </source>
</evidence>
<dbReference type="eggNOG" id="ENOG502R9ZT">
    <property type="taxonomic scope" value="Eukaryota"/>
</dbReference>
<reference evidence="7 8" key="1">
    <citation type="journal article" date="2003" name="PLoS Biol.">
        <title>The genome sequence of Caenorhabditis briggsae: a platform for comparative genomics.</title>
        <authorList>
            <person name="Stein L.D."/>
            <person name="Bao Z."/>
            <person name="Blasiar D."/>
            <person name="Blumenthal T."/>
            <person name="Brent M.R."/>
            <person name="Chen N."/>
            <person name="Chinwalla A."/>
            <person name="Clarke L."/>
            <person name="Clee C."/>
            <person name="Coghlan A."/>
            <person name="Coulson A."/>
            <person name="D'Eustachio P."/>
            <person name="Fitch D.H."/>
            <person name="Fulton L.A."/>
            <person name="Fulton R.E."/>
            <person name="Griffiths-Jones S."/>
            <person name="Harris T.W."/>
            <person name="Hillier L.W."/>
            <person name="Kamath R."/>
            <person name="Kuwabara P.E."/>
            <person name="Mardis E.R."/>
            <person name="Marra M.A."/>
            <person name="Miner T.L."/>
            <person name="Minx P."/>
            <person name="Mullikin J.C."/>
            <person name="Plumb R.W."/>
            <person name="Rogers J."/>
            <person name="Schein J.E."/>
            <person name="Sohrmann M."/>
            <person name="Spieth J."/>
            <person name="Stajich J.E."/>
            <person name="Wei C."/>
            <person name="Willey D."/>
            <person name="Wilson R.K."/>
            <person name="Durbin R."/>
            <person name="Waterston R.H."/>
        </authorList>
    </citation>
    <scope>NUCLEOTIDE SEQUENCE [LARGE SCALE GENOMIC DNA]</scope>
    <source>
        <strain evidence="7 8">AF16</strain>
    </source>
</reference>
<accession>A8XHU2</accession>
<reference evidence="7 8" key="2">
    <citation type="journal article" date="2011" name="PLoS Genet.">
        <title>Caenorhabditis briggsae recombinant inbred line genotypes reveal inter-strain incompatibility and the evolution of recombination.</title>
        <authorList>
            <person name="Ross J.A."/>
            <person name="Koboldt D.C."/>
            <person name="Staisch J.E."/>
            <person name="Chamberlin H.M."/>
            <person name="Gupta B.P."/>
            <person name="Miller R.D."/>
            <person name="Baird S.E."/>
            <person name="Haag E.S."/>
        </authorList>
    </citation>
    <scope>NUCLEOTIDE SEQUENCE [LARGE SCALE GENOMIC DNA]</scope>
    <source>
        <strain evidence="7 8">AF16</strain>
    </source>
</reference>
<feature type="transmembrane region" description="Helical" evidence="6">
    <location>
        <begin position="73"/>
        <end position="94"/>
    </location>
</feature>
<dbReference type="FunCoup" id="A8XHU2">
    <property type="interactions" value="144"/>
</dbReference>
<dbReference type="AlphaFoldDB" id="A8XHU2"/>
<dbReference type="WormBase" id="CBG13409">
    <property type="protein sequence ID" value="CBP49292"/>
    <property type="gene ID" value="WBGene00034180"/>
    <property type="gene designation" value="Cbr-sre-40"/>
</dbReference>
<evidence type="ECO:0000256" key="2">
    <source>
        <dbReference type="ARBA" id="ARBA00006803"/>
    </source>
</evidence>
<dbReference type="HOGENOM" id="CLU_730694_0_0_1"/>
<evidence type="ECO:0000313" key="8">
    <source>
        <dbReference type="Proteomes" id="UP000008549"/>
    </source>
</evidence>
<comment type="similarity">
    <text evidence="2">Belongs to the nematode receptor-like protein sre family.</text>
</comment>
<dbReference type="Pfam" id="PF03125">
    <property type="entry name" value="Sre"/>
    <property type="match status" value="1"/>
</dbReference>
<gene>
    <name evidence="9" type="primary">sre-40</name>
    <name evidence="7" type="synonym">Cbr-sre-40</name>
    <name evidence="9" type="ORF">CBG13409</name>
    <name evidence="7" type="ORF">CBG_13409</name>
</gene>
<dbReference type="PANTHER" id="PTHR47631:SF4">
    <property type="entry name" value="SERPENTINE RECEPTOR, CLASS E (EPSILON)"/>
    <property type="match status" value="1"/>
</dbReference>
<dbReference type="GO" id="GO:0007606">
    <property type="term" value="P:sensory perception of chemical stimulus"/>
    <property type="evidence" value="ECO:0007669"/>
    <property type="project" value="InterPro"/>
</dbReference>
<evidence type="ECO:0000256" key="1">
    <source>
        <dbReference type="ARBA" id="ARBA00004141"/>
    </source>
</evidence>
<dbReference type="GeneID" id="8573078"/>